<evidence type="ECO:0000313" key="2">
    <source>
        <dbReference type="EMBL" id="GAE52951.1"/>
    </source>
</evidence>
<evidence type="ECO:0000256" key="1">
    <source>
        <dbReference type="SAM" id="Phobius"/>
    </source>
</evidence>
<accession>W4S8X9</accession>
<keyword evidence="1" id="KW-0472">Membrane</keyword>
<gene>
    <name evidence="2" type="ORF">XPU_4483</name>
</gene>
<feature type="transmembrane region" description="Helical" evidence="1">
    <location>
        <begin position="31"/>
        <end position="50"/>
    </location>
</feature>
<organism evidence="2 3">
    <name type="scientific">Xanthomonas arboricola pv. pruni str. MAFF 311562</name>
    <dbReference type="NCBI Taxonomy" id="1414836"/>
    <lineage>
        <taxon>Bacteria</taxon>
        <taxon>Pseudomonadati</taxon>
        <taxon>Pseudomonadota</taxon>
        <taxon>Gammaproteobacteria</taxon>
        <taxon>Lysobacterales</taxon>
        <taxon>Lysobacteraceae</taxon>
        <taxon>Xanthomonas</taxon>
    </lineage>
</organism>
<sequence>MLAATLAATAAAVIGAVVGQKAFEIALTPDWPRLLLGGAFGLALSLLAGWSGTRRILSTPPALALRTD</sequence>
<dbReference type="AlphaFoldDB" id="W4S8X9"/>
<keyword evidence="1" id="KW-1133">Transmembrane helix</keyword>
<comment type="caution">
    <text evidence="2">The sequence shown here is derived from an EMBL/GenBank/DDBJ whole genome shotgun (WGS) entry which is preliminary data.</text>
</comment>
<keyword evidence="1" id="KW-0812">Transmembrane</keyword>
<name>W4S8X9_9XANT</name>
<protein>
    <submittedName>
        <fullName evidence="2">ABC transporter permease</fullName>
    </submittedName>
</protein>
<dbReference type="Proteomes" id="UP000019143">
    <property type="component" value="Unassembled WGS sequence"/>
</dbReference>
<reference evidence="2 3" key="1">
    <citation type="submission" date="2014-01" db="EMBL/GenBank/DDBJ databases">
        <title>Genome sequence and analysis of Xanthomonas arboricola pv. pruni.</title>
        <authorList>
            <person name="Fujikawa T."/>
            <person name="Nakazono-Nagaoka E."/>
        </authorList>
    </citation>
    <scope>NUCLEOTIDE SEQUENCE [LARGE SCALE GENOMIC DNA]</scope>
    <source>
        <strain evidence="3">MAFF 311562</strain>
    </source>
</reference>
<proteinExistence type="predicted"/>
<dbReference type="EMBL" id="BAVB01000389">
    <property type="protein sequence ID" value="GAE52951.1"/>
    <property type="molecule type" value="Genomic_DNA"/>
</dbReference>
<evidence type="ECO:0000313" key="3">
    <source>
        <dbReference type="Proteomes" id="UP000019143"/>
    </source>
</evidence>